<accession>A0A151GHM8</accession>
<organism evidence="2 3">
    <name type="scientific">Drechmeria coniospora</name>
    <name type="common">Nematophagous fungus</name>
    <name type="synonym">Meria coniospora</name>
    <dbReference type="NCBI Taxonomy" id="98403"/>
    <lineage>
        <taxon>Eukaryota</taxon>
        <taxon>Fungi</taxon>
        <taxon>Dikarya</taxon>
        <taxon>Ascomycota</taxon>
        <taxon>Pezizomycotina</taxon>
        <taxon>Sordariomycetes</taxon>
        <taxon>Hypocreomycetidae</taxon>
        <taxon>Hypocreales</taxon>
        <taxon>Ophiocordycipitaceae</taxon>
        <taxon>Drechmeria</taxon>
    </lineage>
</organism>
<dbReference type="GeneID" id="63716222"/>
<proteinExistence type="predicted"/>
<keyword evidence="1" id="KW-0732">Signal</keyword>
<evidence type="ECO:0000256" key="1">
    <source>
        <dbReference type="SAM" id="SignalP"/>
    </source>
</evidence>
<feature type="chain" id="PRO_5012926897" description="Cell wall galactomannoprotein" evidence="1">
    <location>
        <begin position="16"/>
        <end position="180"/>
    </location>
</feature>
<dbReference type="Proteomes" id="UP000076580">
    <property type="component" value="Chromosome 02"/>
</dbReference>
<gene>
    <name evidence="2" type="ORF">DCS_03579</name>
</gene>
<dbReference type="RefSeq" id="XP_040655930.1">
    <property type="nucleotide sequence ID" value="XM_040800897.1"/>
</dbReference>
<evidence type="ECO:0000313" key="3">
    <source>
        <dbReference type="Proteomes" id="UP000076580"/>
    </source>
</evidence>
<dbReference type="EMBL" id="LAYC01000002">
    <property type="protein sequence ID" value="KYK56578.1"/>
    <property type="molecule type" value="Genomic_DNA"/>
</dbReference>
<dbReference type="AlphaFoldDB" id="A0A151GHM8"/>
<feature type="signal peptide" evidence="1">
    <location>
        <begin position="1"/>
        <end position="15"/>
    </location>
</feature>
<comment type="caution">
    <text evidence="2">The sequence shown here is derived from an EMBL/GenBank/DDBJ whole genome shotgun (WGS) entry which is preliminary data.</text>
</comment>
<evidence type="ECO:0000313" key="2">
    <source>
        <dbReference type="EMBL" id="KYK56578.1"/>
    </source>
</evidence>
<keyword evidence="3" id="KW-1185">Reference proteome</keyword>
<reference evidence="2 3" key="1">
    <citation type="journal article" date="2016" name="Sci. Rep.">
        <title>Insights into Adaptations to a Near-Obligate Nematode Endoparasitic Lifestyle from the Finished Genome of Drechmeria coniospora.</title>
        <authorList>
            <person name="Zhang L."/>
            <person name="Zhou Z."/>
            <person name="Guo Q."/>
            <person name="Fokkens L."/>
            <person name="Miskei M."/>
            <person name="Pocsi I."/>
            <person name="Zhang W."/>
            <person name="Chen M."/>
            <person name="Wang L."/>
            <person name="Sun Y."/>
            <person name="Donzelli B.G."/>
            <person name="Gibson D.M."/>
            <person name="Nelson D.R."/>
            <person name="Luo J.G."/>
            <person name="Rep M."/>
            <person name="Liu H."/>
            <person name="Yang S."/>
            <person name="Wang J."/>
            <person name="Krasnoff S.B."/>
            <person name="Xu Y."/>
            <person name="Molnar I."/>
            <person name="Lin M."/>
        </authorList>
    </citation>
    <scope>NUCLEOTIDE SEQUENCE [LARGE SCALE GENOMIC DNA]</scope>
    <source>
        <strain evidence="2 3">ARSEF 6962</strain>
    </source>
</reference>
<sequence>MKLAHALPFAALASAWVIDGRHQSEHPVRDMANAMARFTSTMAGNPNLFIDEIVAATGELHVRLKAGVETLKSSGLNGPEHVANLLWLGQKLGPFGRSMHESVVGQKETVERNGYCYIMEHAVDAVQTDFYSFGDYMGGAVPQHEKAAAASYAEGILTILNDAKAQFTKDHCTNASPPSA</sequence>
<dbReference type="InParanoid" id="A0A151GHM8"/>
<protein>
    <recommendedName>
        <fullName evidence="4">Cell wall galactomannoprotein</fullName>
    </recommendedName>
</protein>
<name>A0A151GHM8_DRECN</name>
<evidence type="ECO:0008006" key="4">
    <source>
        <dbReference type="Google" id="ProtNLM"/>
    </source>
</evidence>